<proteinExistence type="predicted"/>
<feature type="chain" id="PRO_5041234854" description="Secreted protein" evidence="1">
    <location>
        <begin position="31"/>
        <end position="99"/>
    </location>
</feature>
<accession>A0AA39Y6N5</accession>
<dbReference type="Proteomes" id="UP001174936">
    <property type="component" value="Unassembled WGS sequence"/>
</dbReference>
<comment type="caution">
    <text evidence="2">The sequence shown here is derived from an EMBL/GenBank/DDBJ whole genome shotgun (WGS) entry which is preliminary data.</text>
</comment>
<evidence type="ECO:0000256" key="1">
    <source>
        <dbReference type="SAM" id="SignalP"/>
    </source>
</evidence>
<sequence length="99" mass="10897">MLSLGFERERRHEPCRLAVCLLCLLHRVVAFSTAGSCATLVDVAAVRAWSCQLRLVGARRLHDGLASVRCCSSFIRAQCSRLMPSHDEIRPPGPLLGPK</sequence>
<evidence type="ECO:0000313" key="3">
    <source>
        <dbReference type="Proteomes" id="UP001174936"/>
    </source>
</evidence>
<keyword evidence="3" id="KW-1185">Reference proteome</keyword>
<reference evidence="2" key="1">
    <citation type="submission" date="2023-06" db="EMBL/GenBank/DDBJ databases">
        <title>Genome-scale phylogeny and comparative genomics of the fungal order Sordariales.</title>
        <authorList>
            <consortium name="Lawrence Berkeley National Laboratory"/>
            <person name="Hensen N."/>
            <person name="Bonometti L."/>
            <person name="Westerberg I."/>
            <person name="Brannstrom I.O."/>
            <person name="Guillou S."/>
            <person name="Cros-Aarteil S."/>
            <person name="Calhoun S."/>
            <person name="Haridas S."/>
            <person name="Kuo A."/>
            <person name="Mondo S."/>
            <person name="Pangilinan J."/>
            <person name="Riley R."/>
            <person name="Labutti K."/>
            <person name="Andreopoulos B."/>
            <person name="Lipzen A."/>
            <person name="Chen C."/>
            <person name="Yanf M."/>
            <person name="Daum C."/>
            <person name="Ng V."/>
            <person name="Clum A."/>
            <person name="Steindorff A."/>
            <person name="Ohm R."/>
            <person name="Martin F."/>
            <person name="Silar P."/>
            <person name="Natvig D."/>
            <person name="Lalanne C."/>
            <person name="Gautier V."/>
            <person name="Ament-Velasquez S.L."/>
            <person name="Kruys A."/>
            <person name="Hutchinson M.I."/>
            <person name="Powell A.J."/>
            <person name="Barry K."/>
            <person name="Miller A.N."/>
            <person name="Grigoriev I.V."/>
            <person name="Debuchy R."/>
            <person name="Gladieux P."/>
            <person name="Thoren M.H."/>
            <person name="Johannesson H."/>
        </authorList>
    </citation>
    <scope>NUCLEOTIDE SEQUENCE</scope>
    <source>
        <strain evidence="2">SMH2532-1</strain>
    </source>
</reference>
<dbReference type="AlphaFoldDB" id="A0AA39Y6N5"/>
<keyword evidence="1" id="KW-0732">Signal</keyword>
<evidence type="ECO:0000313" key="2">
    <source>
        <dbReference type="EMBL" id="KAK0646001.1"/>
    </source>
</evidence>
<dbReference type="EMBL" id="JAULSV010000004">
    <property type="protein sequence ID" value="KAK0646001.1"/>
    <property type="molecule type" value="Genomic_DNA"/>
</dbReference>
<feature type="signal peptide" evidence="1">
    <location>
        <begin position="1"/>
        <end position="30"/>
    </location>
</feature>
<protein>
    <recommendedName>
        <fullName evidence="4">Secreted protein</fullName>
    </recommendedName>
</protein>
<organism evidence="2 3">
    <name type="scientific">Cercophora newfieldiana</name>
    <dbReference type="NCBI Taxonomy" id="92897"/>
    <lineage>
        <taxon>Eukaryota</taxon>
        <taxon>Fungi</taxon>
        <taxon>Dikarya</taxon>
        <taxon>Ascomycota</taxon>
        <taxon>Pezizomycotina</taxon>
        <taxon>Sordariomycetes</taxon>
        <taxon>Sordariomycetidae</taxon>
        <taxon>Sordariales</taxon>
        <taxon>Lasiosphaeriaceae</taxon>
        <taxon>Cercophora</taxon>
    </lineage>
</organism>
<evidence type="ECO:0008006" key="4">
    <source>
        <dbReference type="Google" id="ProtNLM"/>
    </source>
</evidence>
<gene>
    <name evidence="2" type="ORF">B0T16DRAFT_412392</name>
</gene>
<name>A0AA39Y6N5_9PEZI</name>